<dbReference type="EMBL" id="VTRV01000106">
    <property type="protein sequence ID" value="TZF88472.1"/>
    <property type="molecule type" value="Genomic_DNA"/>
</dbReference>
<proteinExistence type="predicted"/>
<dbReference type="RefSeq" id="WP_149353173.1">
    <property type="nucleotide sequence ID" value="NZ_VTRV01000106.1"/>
</dbReference>
<evidence type="ECO:0000313" key="2">
    <source>
        <dbReference type="Proteomes" id="UP000323164"/>
    </source>
</evidence>
<dbReference type="OrthoDB" id="6023859at2"/>
<protein>
    <submittedName>
        <fullName evidence="1">Uncharacterized protein</fullName>
    </submittedName>
</protein>
<gene>
    <name evidence="1" type="ORF">FW784_09850</name>
</gene>
<evidence type="ECO:0000313" key="1">
    <source>
        <dbReference type="EMBL" id="TZF88472.1"/>
    </source>
</evidence>
<organism evidence="1 2">
    <name type="scientific">Cognatilysobacter lacus</name>
    <dbReference type="NCBI Taxonomy" id="1643323"/>
    <lineage>
        <taxon>Bacteria</taxon>
        <taxon>Pseudomonadati</taxon>
        <taxon>Pseudomonadota</taxon>
        <taxon>Gammaproteobacteria</taxon>
        <taxon>Lysobacterales</taxon>
        <taxon>Lysobacteraceae</taxon>
        <taxon>Cognatilysobacter</taxon>
    </lineage>
</organism>
<keyword evidence="2" id="KW-1185">Reference proteome</keyword>
<reference evidence="1 2" key="1">
    <citation type="submission" date="2019-08" db="EMBL/GenBank/DDBJ databases">
        <title>Draft genome sequence of Lysobacter sp. UKS-15.</title>
        <authorList>
            <person name="Im W.-T."/>
        </authorList>
    </citation>
    <scope>NUCLEOTIDE SEQUENCE [LARGE SCALE GENOMIC DNA]</scope>
    <source>
        <strain evidence="1 2">UKS-15</strain>
    </source>
</reference>
<comment type="caution">
    <text evidence="1">The sequence shown here is derived from an EMBL/GenBank/DDBJ whole genome shotgun (WGS) entry which is preliminary data.</text>
</comment>
<name>A0A5D8Z2Y9_9GAMM</name>
<accession>A0A5D8Z2Y9</accession>
<dbReference type="AlphaFoldDB" id="A0A5D8Z2Y9"/>
<dbReference type="Proteomes" id="UP000323164">
    <property type="component" value="Unassembled WGS sequence"/>
</dbReference>
<sequence length="107" mass="11820">MTTGEESQDDQIGTLEEEVAFLKEQMSLLAQYLAIMIGRAQVNDCMLSALILSHPDRELLNSIWRQSSAAVIPNVIVRGPSPWDSEIADTAKQRVEHLNELADPDSG</sequence>